<protein>
    <submittedName>
        <fullName evidence="2">Uncharacterized protein</fullName>
    </submittedName>
</protein>
<feature type="region of interest" description="Disordered" evidence="1">
    <location>
        <begin position="54"/>
        <end position="90"/>
    </location>
</feature>
<dbReference type="EMBL" id="JAWRVE010000043">
    <property type="protein sequence ID" value="KAL1868901.1"/>
    <property type="molecule type" value="Genomic_DNA"/>
</dbReference>
<keyword evidence="3" id="KW-1185">Reference proteome</keyword>
<evidence type="ECO:0000313" key="3">
    <source>
        <dbReference type="Proteomes" id="UP001583177"/>
    </source>
</evidence>
<reference evidence="2 3" key="1">
    <citation type="journal article" date="2024" name="IMA Fungus">
        <title>IMA Genome - F19 : A genome assembly and annotation guide to empower mycologists, including annotated draft genome sequences of Ceratocystis pirilliformis, Diaporthe australafricana, Fusarium ophioides, Paecilomyces lecythidis, and Sporothrix stenoceras.</title>
        <authorList>
            <person name="Aylward J."/>
            <person name="Wilson A.M."/>
            <person name="Visagie C.M."/>
            <person name="Spraker J."/>
            <person name="Barnes I."/>
            <person name="Buitendag C."/>
            <person name="Ceriani C."/>
            <person name="Del Mar Angel L."/>
            <person name="du Plessis D."/>
            <person name="Fuchs T."/>
            <person name="Gasser K."/>
            <person name="Kramer D."/>
            <person name="Li W."/>
            <person name="Munsamy K."/>
            <person name="Piso A."/>
            <person name="Price J.L."/>
            <person name="Sonnekus B."/>
            <person name="Thomas C."/>
            <person name="van der Nest A."/>
            <person name="van Dijk A."/>
            <person name="van Heerden A."/>
            <person name="van Vuuren N."/>
            <person name="Yilmaz N."/>
            <person name="Duong T.A."/>
            <person name="van der Merwe N.A."/>
            <person name="Wingfield M.J."/>
            <person name="Wingfield B.D."/>
        </authorList>
    </citation>
    <scope>NUCLEOTIDE SEQUENCE [LARGE SCALE GENOMIC DNA]</scope>
    <source>
        <strain evidence="2 3">CMW 18300</strain>
    </source>
</reference>
<organism evidence="2 3">
    <name type="scientific">Diaporthe australafricana</name>
    <dbReference type="NCBI Taxonomy" id="127596"/>
    <lineage>
        <taxon>Eukaryota</taxon>
        <taxon>Fungi</taxon>
        <taxon>Dikarya</taxon>
        <taxon>Ascomycota</taxon>
        <taxon>Pezizomycotina</taxon>
        <taxon>Sordariomycetes</taxon>
        <taxon>Sordariomycetidae</taxon>
        <taxon>Diaporthales</taxon>
        <taxon>Diaporthaceae</taxon>
        <taxon>Diaporthe</taxon>
    </lineage>
</organism>
<dbReference type="Proteomes" id="UP001583177">
    <property type="component" value="Unassembled WGS sequence"/>
</dbReference>
<feature type="compositionally biased region" description="Polar residues" evidence="1">
    <location>
        <begin position="78"/>
        <end position="90"/>
    </location>
</feature>
<sequence>MPRLSDKSFLSLCHDDPVLYWTRSWAISSHVQEFVDGANVRSENHQAYKDRCVSREQVEPPARIKTPGAGTGGISHPIITSHNSEQNNAE</sequence>
<evidence type="ECO:0000313" key="2">
    <source>
        <dbReference type="EMBL" id="KAL1868901.1"/>
    </source>
</evidence>
<proteinExistence type="predicted"/>
<gene>
    <name evidence="2" type="ORF">Daus18300_005737</name>
</gene>
<name>A0ABR3WZM3_9PEZI</name>
<evidence type="ECO:0000256" key="1">
    <source>
        <dbReference type="SAM" id="MobiDB-lite"/>
    </source>
</evidence>
<comment type="caution">
    <text evidence="2">The sequence shown here is derived from an EMBL/GenBank/DDBJ whole genome shotgun (WGS) entry which is preliminary data.</text>
</comment>
<accession>A0ABR3WZM3</accession>